<comment type="similarity">
    <text evidence="2 15">Belongs to the cation transport ATPase (P-type) (TC 3.A.3) family. Type IB subfamily.</text>
</comment>
<dbReference type="SUPFAM" id="SSF56784">
    <property type="entry name" value="HAD-like"/>
    <property type="match status" value="1"/>
</dbReference>
<evidence type="ECO:0000256" key="12">
    <source>
        <dbReference type="ARBA" id="ARBA00023008"/>
    </source>
</evidence>
<keyword evidence="8" id="KW-0406">Ion transport</keyword>
<dbReference type="PRINTS" id="PR00120">
    <property type="entry name" value="HATPASE"/>
</dbReference>
<dbReference type="STRING" id="701521.PECL_1579"/>
<evidence type="ECO:0000256" key="15">
    <source>
        <dbReference type="RuleBase" id="RU362081"/>
    </source>
</evidence>
<feature type="transmembrane region" description="Helical" evidence="15">
    <location>
        <begin position="153"/>
        <end position="170"/>
    </location>
</feature>
<dbReference type="RefSeq" id="WP_014215991.1">
    <property type="nucleotide sequence ID" value="NC_016605.1"/>
</dbReference>
<feature type="transmembrane region" description="Helical" evidence="15">
    <location>
        <begin position="305"/>
        <end position="327"/>
    </location>
</feature>
<gene>
    <name evidence="17" type="ordered locus">PECL_1579</name>
</gene>
<evidence type="ECO:0000259" key="16">
    <source>
        <dbReference type="Pfam" id="PF00122"/>
    </source>
</evidence>
<evidence type="ECO:0000256" key="5">
    <source>
        <dbReference type="ARBA" id="ARBA00022692"/>
    </source>
</evidence>
<dbReference type="SFLD" id="SFLDS00003">
    <property type="entry name" value="Haloacid_Dehalogenase"/>
    <property type="match status" value="1"/>
</dbReference>
<dbReference type="InterPro" id="IPR001757">
    <property type="entry name" value="P_typ_ATPase"/>
</dbReference>
<keyword evidence="9 15" id="KW-0067">ATP-binding</keyword>
<dbReference type="CDD" id="cd07552">
    <property type="entry name" value="P-type_ATPase_Cu-like"/>
    <property type="match status" value="1"/>
</dbReference>
<keyword evidence="6 15" id="KW-0479">Metal-binding</keyword>
<evidence type="ECO:0000256" key="2">
    <source>
        <dbReference type="ARBA" id="ARBA00006024"/>
    </source>
</evidence>
<dbReference type="GO" id="GO:0005507">
    <property type="term" value="F:copper ion binding"/>
    <property type="evidence" value="ECO:0007669"/>
    <property type="project" value="TreeGrafter"/>
</dbReference>
<dbReference type="InterPro" id="IPR036412">
    <property type="entry name" value="HAD-like_sf"/>
</dbReference>
<feature type="transmembrane region" description="Helical" evidence="15">
    <location>
        <begin position="333"/>
        <end position="357"/>
    </location>
</feature>
<evidence type="ECO:0000256" key="1">
    <source>
        <dbReference type="ARBA" id="ARBA00004651"/>
    </source>
</evidence>
<dbReference type="PATRIC" id="fig|701521.8.peg.1481"/>
<proteinExistence type="inferred from homology"/>
<feature type="transmembrane region" description="Helical" evidence="15">
    <location>
        <begin position="83"/>
        <end position="104"/>
    </location>
</feature>
<dbReference type="EC" id="7.2.2.8" evidence="3"/>
<dbReference type="InterPro" id="IPR023214">
    <property type="entry name" value="HAD_sf"/>
</dbReference>
<keyword evidence="4 15" id="KW-1003">Cell membrane</keyword>
<evidence type="ECO:0000256" key="7">
    <source>
        <dbReference type="ARBA" id="ARBA00022741"/>
    </source>
</evidence>
<dbReference type="PANTHER" id="PTHR43520:SF8">
    <property type="entry name" value="P-TYPE CU(+) TRANSPORTER"/>
    <property type="match status" value="1"/>
</dbReference>
<keyword evidence="5 15" id="KW-0812">Transmembrane</keyword>
<dbReference type="GO" id="GO:0005524">
    <property type="term" value="F:ATP binding"/>
    <property type="evidence" value="ECO:0007669"/>
    <property type="project" value="UniProtKB-UniRule"/>
</dbReference>
<dbReference type="KEGG" id="pce:PECL_1579"/>
<dbReference type="InterPro" id="IPR044492">
    <property type="entry name" value="P_typ_ATPase_HD_dom"/>
</dbReference>
<keyword evidence="12" id="KW-0186">Copper</keyword>
<dbReference type="NCBIfam" id="TIGR01511">
    <property type="entry name" value="ATPase-IB1_Cu"/>
    <property type="match status" value="1"/>
</dbReference>
<comment type="catalytic activity">
    <reaction evidence="14">
        <text>Cu(+)(in) + ATP + H2O = Cu(+)(out) + ADP + phosphate + H(+)</text>
        <dbReference type="Rhea" id="RHEA:25792"/>
        <dbReference type="ChEBI" id="CHEBI:15377"/>
        <dbReference type="ChEBI" id="CHEBI:15378"/>
        <dbReference type="ChEBI" id="CHEBI:30616"/>
        <dbReference type="ChEBI" id="CHEBI:43474"/>
        <dbReference type="ChEBI" id="CHEBI:49552"/>
        <dbReference type="ChEBI" id="CHEBI:456216"/>
        <dbReference type="EC" id="7.2.2.8"/>
    </reaction>
</comment>
<comment type="subcellular location">
    <subcellularLocation>
        <location evidence="1">Cell membrane</location>
        <topology evidence="1">Multi-pass membrane protein</topology>
    </subcellularLocation>
</comment>
<dbReference type="SUPFAM" id="SSF81665">
    <property type="entry name" value="Calcium ATPase, transmembrane domain M"/>
    <property type="match status" value="1"/>
</dbReference>
<dbReference type="Pfam" id="PF00702">
    <property type="entry name" value="Hydrolase"/>
    <property type="match status" value="1"/>
</dbReference>
<dbReference type="eggNOG" id="COG2217">
    <property type="taxonomic scope" value="Bacteria"/>
</dbReference>
<dbReference type="Proteomes" id="UP000005444">
    <property type="component" value="Chromosome"/>
</dbReference>
<protein>
    <recommendedName>
        <fullName evidence="3">P-type Cu(+) transporter</fullName>
        <ecNumber evidence="3">7.2.2.8</ecNumber>
    </recommendedName>
</protein>
<evidence type="ECO:0000256" key="6">
    <source>
        <dbReference type="ARBA" id="ARBA00022723"/>
    </source>
</evidence>
<name>G8PAK8_PEDCP</name>
<dbReference type="PROSITE" id="PS00154">
    <property type="entry name" value="ATPASE_E1_E2"/>
    <property type="match status" value="1"/>
</dbReference>
<evidence type="ECO:0000256" key="3">
    <source>
        <dbReference type="ARBA" id="ARBA00012517"/>
    </source>
</evidence>
<evidence type="ECO:0000313" key="18">
    <source>
        <dbReference type="Proteomes" id="UP000005444"/>
    </source>
</evidence>
<keyword evidence="8" id="KW-0187">Copper transport</keyword>
<evidence type="ECO:0000256" key="8">
    <source>
        <dbReference type="ARBA" id="ARBA00022796"/>
    </source>
</evidence>
<keyword evidence="13 15" id="KW-0472">Membrane</keyword>
<dbReference type="SUPFAM" id="SSF81653">
    <property type="entry name" value="Calcium ATPase, transduction domain A"/>
    <property type="match status" value="1"/>
</dbReference>
<dbReference type="GO" id="GO:0005886">
    <property type="term" value="C:plasma membrane"/>
    <property type="evidence" value="ECO:0007669"/>
    <property type="project" value="UniProtKB-SubCell"/>
</dbReference>
<dbReference type="FunFam" id="2.70.150.10:FF:000020">
    <property type="entry name" value="Copper-exporting P-type ATPase A"/>
    <property type="match status" value="1"/>
</dbReference>
<dbReference type="GO" id="GO:0016887">
    <property type="term" value="F:ATP hydrolysis activity"/>
    <property type="evidence" value="ECO:0007669"/>
    <property type="project" value="InterPro"/>
</dbReference>
<dbReference type="GO" id="GO:0043682">
    <property type="term" value="F:P-type divalent copper transporter activity"/>
    <property type="evidence" value="ECO:0007669"/>
    <property type="project" value="TreeGrafter"/>
</dbReference>
<evidence type="ECO:0000256" key="14">
    <source>
        <dbReference type="ARBA" id="ARBA00049289"/>
    </source>
</evidence>
<dbReference type="PRINTS" id="PR00119">
    <property type="entry name" value="CATATPASE"/>
</dbReference>
<dbReference type="GO" id="GO:0055070">
    <property type="term" value="P:copper ion homeostasis"/>
    <property type="evidence" value="ECO:0007669"/>
    <property type="project" value="TreeGrafter"/>
</dbReference>
<organism evidence="17 18">
    <name type="scientific">Pediococcus claussenii (strain ATCC BAA-344 / DSM 14800 / JCM 18046 / KCTC 3811 / LMG 21948 / P06)</name>
    <dbReference type="NCBI Taxonomy" id="701521"/>
    <lineage>
        <taxon>Bacteria</taxon>
        <taxon>Bacillati</taxon>
        <taxon>Bacillota</taxon>
        <taxon>Bacilli</taxon>
        <taxon>Lactobacillales</taxon>
        <taxon>Lactobacillaceae</taxon>
        <taxon>Pediococcus</taxon>
    </lineage>
</organism>
<dbReference type="HOGENOM" id="CLU_001771_11_2_9"/>
<dbReference type="Pfam" id="PF00122">
    <property type="entry name" value="E1-E2_ATPase"/>
    <property type="match status" value="1"/>
</dbReference>
<dbReference type="AlphaFoldDB" id="G8PAK8"/>
<reference evidence="17 18" key="1">
    <citation type="journal article" date="2012" name="J. Bacteriol.">
        <title>Complete Genome Sequence of the Beer Spoilage Organism Pediococcus claussenii ATCC BAA-344T.</title>
        <authorList>
            <person name="Pittet V."/>
            <person name="Abegunde T."/>
            <person name="Marfleet T."/>
            <person name="Haakensen M."/>
            <person name="Morrow K."/>
            <person name="Jayaprakash T."/>
            <person name="Schroeder K."/>
            <person name="Trost B."/>
            <person name="Byrns S."/>
            <person name="Bergsveinson J."/>
            <person name="Kusalik A."/>
            <person name="Ziola B."/>
        </authorList>
    </citation>
    <scope>NUCLEOTIDE SEQUENCE [LARGE SCALE GENOMIC DNA]</scope>
    <source>
        <strain evidence="17 18">ATCC BAA-344</strain>
    </source>
</reference>
<keyword evidence="8" id="KW-0813">Transport</keyword>
<evidence type="ECO:0000256" key="9">
    <source>
        <dbReference type="ARBA" id="ARBA00022840"/>
    </source>
</evidence>
<evidence type="ECO:0000256" key="4">
    <source>
        <dbReference type="ARBA" id="ARBA00022475"/>
    </source>
</evidence>
<dbReference type="InterPro" id="IPR059000">
    <property type="entry name" value="ATPase_P-type_domA"/>
</dbReference>
<dbReference type="InterPro" id="IPR023299">
    <property type="entry name" value="ATPase_P-typ_cyto_dom_N"/>
</dbReference>
<feature type="transmembrane region" description="Helical" evidence="15">
    <location>
        <begin position="674"/>
        <end position="693"/>
    </location>
</feature>
<feature type="domain" description="P-type ATPase A" evidence="16">
    <location>
        <begin position="188"/>
        <end position="288"/>
    </location>
</feature>
<dbReference type="InterPro" id="IPR027256">
    <property type="entry name" value="P-typ_ATPase_IB"/>
</dbReference>
<sequence length="698" mass="75039">MKNNEKNNQMMKHDMGHMSHDDMNMSGMDMSDMHHGGTMSHMSGMGHMGNIKQRLIISTIMAIPVIMISPLMGIDIFHISFPGSNWLVLLLATGLYFYGGYPFIGGAGEELKERKPAMMTLITMAISVAYFYSLYAFYVNNFYNHGEMRVMDFFWELATLIVIMLLGHWIEMNSVMAAGNAVDKLSALLPATAHLVGSDGQTSDVPTNQIKVGDQVLILAGESIPADGKIVSGQTFVNESLVTGESKSVEKKISDQVIGGSINNDGAITVEVTGAGDSGYLSKVTAMVSEAQNSQSKAETLADKVAGWLFYSASAVGILAFVIWLPISGVSEAFSVMVTVFVIACPHALGLAIPLVVARSTSIAAVNGLLIRDRNATEAATKIDMVLLDKTGTLTNGNFKVAELKSVNDAITDKQVTTIMAGLEKNSSHPIAKSITQYAEKLKIEIPTAEKVETIKGVGLSGKVNNQNYLIVTKTYLDKQKIGYNVEQYEALANQGLSVSYLIDDKNVLGIVGTGDQIKSESKSFITRLKSMGITPVMLTGDNHATAEKVAHEVGIEEVQAHLLPENKQDVVKKYKSQGHRVMMVGDGVNDAPSLVSADIGVAIGAGTDVAIDAADVVLVNSNPQDIIQFLELSNATKRKMVQNLWWGAGYNIIAMPLAAGILAPFGFMLNPAMGALIMSFSTIIVALNAMTLKIKRN</sequence>
<dbReference type="InterPro" id="IPR018303">
    <property type="entry name" value="ATPase_P-typ_P_site"/>
</dbReference>
<accession>G8PAK8</accession>
<dbReference type="Gene3D" id="2.70.150.10">
    <property type="entry name" value="Calcium-transporting ATPase, cytoplasmic transduction domain A"/>
    <property type="match status" value="1"/>
</dbReference>
<feature type="transmembrane region" description="Helical" evidence="15">
    <location>
        <begin position="645"/>
        <end position="668"/>
    </location>
</feature>
<evidence type="ECO:0000313" key="17">
    <source>
        <dbReference type="EMBL" id="AEV95797.1"/>
    </source>
</evidence>
<evidence type="ECO:0000256" key="10">
    <source>
        <dbReference type="ARBA" id="ARBA00022967"/>
    </source>
</evidence>
<dbReference type="InterPro" id="IPR008250">
    <property type="entry name" value="ATPase_P-typ_transduc_dom_A_sf"/>
</dbReference>
<dbReference type="Gene3D" id="3.40.50.1000">
    <property type="entry name" value="HAD superfamily/HAD-like"/>
    <property type="match status" value="1"/>
</dbReference>
<dbReference type="Gene3D" id="3.40.1110.10">
    <property type="entry name" value="Calcium-transporting ATPase, cytoplasmic domain N"/>
    <property type="match status" value="1"/>
</dbReference>
<keyword evidence="10" id="KW-1278">Translocase</keyword>
<evidence type="ECO:0000256" key="13">
    <source>
        <dbReference type="ARBA" id="ARBA00023136"/>
    </source>
</evidence>
<keyword evidence="18" id="KW-1185">Reference proteome</keyword>
<dbReference type="EMBL" id="CP003137">
    <property type="protein sequence ID" value="AEV95797.1"/>
    <property type="molecule type" value="Genomic_DNA"/>
</dbReference>
<evidence type="ECO:0000256" key="11">
    <source>
        <dbReference type="ARBA" id="ARBA00022989"/>
    </source>
</evidence>
<dbReference type="InterPro" id="IPR023298">
    <property type="entry name" value="ATPase_P-typ_TM_dom_sf"/>
</dbReference>
<dbReference type="PANTHER" id="PTHR43520">
    <property type="entry name" value="ATP7, ISOFORM B"/>
    <property type="match status" value="1"/>
</dbReference>
<dbReference type="NCBIfam" id="TIGR01494">
    <property type="entry name" value="ATPase_P-type"/>
    <property type="match status" value="1"/>
</dbReference>
<dbReference type="NCBIfam" id="TIGR01525">
    <property type="entry name" value="ATPase-IB_hvy"/>
    <property type="match status" value="1"/>
</dbReference>
<keyword evidence="7 15" id="KW-0547">Nucleotide-binding</keyword>
<dbReference type="SFLD" id="SFLDF00027">
    <property type="entry name" value="p-type_atpase"/>
    <property type="match status" value="1"/>
</dbReference>
<dbReference type="SFLD" id="SFLDG00002">
    <property type="entry name" value="C1.7:_P-type_atpase_like"/>
    <property type="match status" value="1"/>
</dbReference>
<feature type="transmembrane region" description="Helical" evidence="15">
    <location>
        <begin position="116"/>
        <end position="138"/>
    </location>
</feature>
<dbReference type="GO" id="GO:0140581">
    <property type="term" value="F:P-type monovalent copper transporter activity"/>
    <property type="evidence" value="ECO:0007669"/>
    <property type="project" value="UniProtKB-EC"/>
</dbReference>
<keyword evidence="11 15" id="KW-1133">Transmembrane helix</keyword>